<evidence type="ECO:0000313" key="1">
    <source>
        <dbReference type="EMBL" id="GAA4793275.1"/>
    </source>
</evidence>
<name>A0ABP9BE20_9GAMM</name>
<protein>
    <submittedName>
        <fullName evidence="1">Uncharacterized protein</fullName>
    </submittedName>
</protein>
<sequence>MAGFTRWATGLFGLVWVGTQADRPRVIMPAHNHAIVFFDRIAFAIAATLGIVNRGRSTAC</sequence>
<dbReference type="EMBL" id="BAABJE010000009">
    <property type="protein sequence ID" value="GAA4793275.1"/>
    <property type="molecule type" value="Genomic_DNA"/>
</dbReference>
<keyword evidence="2" id="KW-1185">Reference proteome</keyword>
<comment type="caution">
    <text evidence="1">The sequence shown here is derived from an EMBL/GenBank/DDBJ whole genome shotgun (WGS) entry which is preliminary data.</text>
</comment>
<dbReference type="Proteomes" id="UP001499959">
    <property type="component" value="Unassembled WGS sequence"/>
</dbReference>
<organism evidence="1 2">
    <name type="scientific">Lysobacter hankyongensis</name>
    <dbReference type="NCBI Taxonomy" id="1176535"/>
    <lineage>
        <taxon>Bacteria</taxon>
        <taxon>Pseudomonadati</taxon>
        <taxon>Pseudomonadota</taxon>
        <taxon>Gammaproteobacteria</taxon>
        <taxon>Lysobacterales</taxon>
        <taxon>Lysobacteraceae</taxon>
        <taxon>Lysobacter</taxon>
    </lineage>
</organism>
<reference evidence="2" key="1">
    <citation type="journal article" date="2019" name="Int. J. Syst. Evol. Microbiol.">
        <title>The Global Catalogue of Microorganisms (GCM) 10K type strain sequencing project: providing services to taxonomists for standard genome sequencing and annotation.</title>
        <authorList>
            <consortium name="The Broad Institute Genomics Platform"/>
            <consortium name="The Broad Institute Genome Sequencing Center for Infectious Disease"/>
            <person name="Wu L."/>
            <person name="Ma J."/>
        </authorList>
    </citation>
    <scope>NUCLEOTIDE SEQUENCE [LARGE SCALE GENOMIC DNA]</scope>
    <source>
        <strain evidence="2">JCM 18204</strain>
    </source>
</reference>
<proteinExistence type="predicted"/>
<gene>
    <name evidence="1" type="ORF">GCM10023307_18380</name>
</gene>
<accession>A0ABP9BE20</accession>
<evidence type="ECO:0000313" key="2">
    <source>
        <dbReference type="Proteomes" id="UP001499959"/>
    </source>
</evidence>